<dbReference type="InterPro" id="IPR043145">
    <property type="entry name" value="Znf_ZZ_sf"/>
</dbReference>
<dbReference type="InterPro" id="IPR013783">
    <property type="entry name" value="Ig-like_fold"/>
</dbReference>
<feature type="compositionally biased region" description="Acidic residues" evidence="6">
    <location>
        <begin position="832"/>
        <end position="849"/>
    </location>
</feature>
<evidence type="ECO:0000256" key="6">
    <source>
        <dbReference type="SAM" id="MobiDB-lite"/>
    </source>
</evidence>
<dbReference type="InParanoid" id="A0A3N4M1R3"/>
<gene>
    <name evidence="8" type="ORF">L211DRAFT_833866</name>
</gene>
<evidence type="ECO:0000256" key="1">
    <source>
        <dbReference type="ARBA" id="ARBA00022723"/>
    </source>
</evidence>
<dbReference type="SMART" id="SM00291">
    <property type="entry name" value="ZnF_ZZ"/>
    <property type="match status" value="4"/>
</dbReference>
<evidence type="ECO:0000259" key="7">
    <source>
        <dbReference type="PROSITE" id="PS50135"/>
    </source>
</evidence>
<keyword evidence="1" id="KW-0479">Metal-binding</keyword>
<dbReference type="Gene3D" id="3.30.60.90">
    <property type="match status" value="4"/>
</dbReference>
<evidence type="ECO:0000256" key="3">
    <source>
        <dbReference type="ARBA" id="ARBA00022833"/>
    </source>
</evidence>
<evidence type="ECO:0000256" key="5">
    <source>
        <dbReference type="SAM" id="Coils"/>
    </source>
</evidence>
<dbReference type="Gene3D" id="2.60.40.10">
    <property type="entry name" value="Immunoglobulins"/>
    <property type="match status" value="1"/>
</dbReference>
<evidence type="ECO:0000313" key="8">
    <source>
        <dbReference type="EMBL" id="RPB27868.1"/>
    </source>
</evidence>
<dbReference type="STRING" id="1051890.A0A3N4M1R3"/>
<dbReference type="Pfam" id="PF16158">
    <property type="entry name" value="N_BRCA1_IG"/>
    <property type="match status" value="1"/>
</dbReference>
<keyword evidence="2 4" id="KW-0863">Zinc-finger</keyword>
<dbReference type="OrthoDB" id="661148at2759"/>
<dbReference type="SUPFAM" id="SSF57850">
    <property type="entry name" value="RING/U-box"/>
    <property type="match status" value="4"/>
</dbReference>
<keyword evidence="9" id="KW-1185">Reference proteome</keyword>
<dbReference type="PANTHER" id="PTHR20930:SF0">
    <property type="entry name" value="PROTEIN ILRUN"/>
    <property type="match status" value="1"/>
</dbReference>
<protein>
    <recommendedName>
        <fullName evidence="7">ZZ-type domain-containing protein</fullName>
    </recommendedName>
</protein>
<dbReference type="CDD" id="cd14947">
    <property type="entry name" value="NBR1_like"/>
    <property type="match status" value="1"/>
</dbReference>
<dbReference type="GO" id="GO:0008270">
    <property type="term" value="F:zinc ion binding"/>
    <property type="evidence" value="ECO:0007669"/>
    <property type="project" value="UniProtKB-KW"/>
</dbReference>
<dbReference type="PANTHER" id="PTHR20930">
    <property type="entry name" value="OVARIAN CARCINOMA ANTIGEN CA125-RELATED"/>
    <property type="match status" value="1"/>
</dbReference>
<dbReference type="CDD" id="cd02249">
    <property type="entry name" value="ZZ"/>
    <property type="match status" value="1"/>
</dbReference>
<evidence type="ECO:0000256" key="2">
    <source>
        <dbReference type="ARBA" id="ARBA00022771"/>
    </source>
</evidence>
<dbReference type="PROSITE" id="PS01357">
    <property type="entry name" value="ZF_ZZ_1"/>
    <property type="match status" value="1"/>
</dbReference>
<dbReference type="Proteomes" id="UP000267821">
    <property type="component" value="Unassembled WGS sequence"/>
</dbReference>
<dbReference type="PROSITE" id="PS50135">
    <property type="entry name" value="ZF_ZZ_2"/>
    <property type="match status" value="2"/>
</dbReference>
<dbReference type="AlphaFoldDB" id="A0A3N4M1R3"/>
<dbReference type="Pfam" id="PF00569">
    <property type="entry name" value="ZZ"/>
    <property type="match status" value="2"/>
</dbReference>
<proteinExistence type="predicted"/>
<accession>A0A3N4M1R3</accession>
<evidence type="ECO:0000256" key="4">
    <source>
        <dbReference type="PROSITE-ProRule" id="PRU00228"/>
    </source>
</evidence>
<keyword evidence="5" id="KW-0175">Coiled coil</keyword>
<feature type="region of interest" description="Disordered" evidence="6">
    <location>
        <begin position="832"/>
        <end position="861"/>
    </location>
</feature>
<dbReference type="EMBL" id="ML121530">
    <property type="protein sequence ID" value="RPB27868.1"/>
    <property type="molecule type" value="Genomic_DNA"/>
</dbReference>
<feature type="domain" description="ZZ-type" evidence="7">
    <location>
        <begin position="444"/>
        <end position="499"/>
    </location>
</feature>
<dbReference type="InterPro" id="IPR032350">
    <property type="entry name" value="Nbr1_FW"/>
</dbReference>
<dbReference type="CDD" id="cd02340">
    <property type="entry name" value="ZZ_NBR1_like"/>
    <property type="match status" value="2"/>
</dbReference>
<feature type="compositionally biased region" description="Low complexity" evidence="6">
    <location>
        <begin position="850"/>
        <end position="861"/>
    </location>
</feature>
<feature type="domain" description="ZZ-type" evidence="7">
    <location>
        <begin position="213"/>
        <end position="268"/>
    </location>
</feature>
<name>A0A3N4M1R3_9PEZI</name>
<reference evidence="8 9" key="1">
    <citation type="journal article" date="2018" name="Nat. Ecol. Evol.">
        <title>Pezizomycetes genomes reveal the molecular basis of ectomycorrhizal truffle lifestyle.</title>
        <authorList>
            <person name="Murat C."/>
            <person name="Payen T."/>
            <person name="Noel B."/>
            <person name="Kuo A."/>
            <person name="Morin E."/>
            <person name="Chen J."/>
            <person name="Kohler A."/>
            <person name="Krizsan K."/>
            <person name="Balestrini R."/>
            <person name="Da Silva C."/>
            <person name="Montanini B."/>
            <person name="Hainaut M."/>
            <person name="Levati E."/>
            <person name="Barry K.W."/>
            <person name="Belfiori B."/>
            <person name="Cichocki N."/>
            <person name="Clum A."/>
            <person name="Dockter R.B."/>
            <person name="Fauchery L."/>
            <person name="Guy J."/>
            <person name="Iotti M."/>
            <person name="Le Tacon F."/>
            <person name="Lindquist E.A."/>
            <person name="Lipzen A."/>
            <person name="Malagnac F."/>
            <person name="Mello A."/>
            <person name="Molinier V."/>
            <person name="Miyauchi S."/>
            <person name="Poulain J."/>
            <person name="Riccioni C."/>
            <person name="Rubini A."/>
            <person name="Sitrit Y."/>
            <person name="Splivallo R."/>
            <person name="Traeger S."/>
            <person name="Wang M."/>
            <person name="Zifcakova L."/>
            <person name="Wipf D."/>
            <person name="Zambonelli A."/>
            <person name="Paolocci F."/>
            <person name="Nowrousian M."/>
            <person name="Ottonello S."/>
            <person name="Baldrian P."/>
            <person name="Spatafora J.W."/>
            <person name="Henrissat B."/>
            <person name="Nagy L.G."/>
            <person name="Aury J.M."/>
            <person name="Wincker P."/>
            <person name="Grigoriev I.V."/>
            <person name="Bonfante P."/>
            <person name="Martin F.M."/>
        </authorList>
    </citation>
    <scope>NUCLEOTIDE SEQUENCE [LARGE SCALE GENOMIC DNA]</scope>
    <source>
        <strain evidence="8 9">ATCC MYA-4762</strain>
    </source>
</reference>
<sequence length="861" mass="94631">MAANNVSPTTLITTKLLYNGSIRRFKIYLKDCGVNTLPGKLKELLAIPDDEDVIFERWSDSAASYVVLDSNKPAVYKQLYRAAKAKLKLRIKVTHPTPEAPVPEPFDSNNSTETLLPPYASTTHLSNPSTSLAESTTSTTVPLEKVSEAVVAYLEGEEGRSKLRTTIGEEVEKEIEKRHVLAQSVANISIAPTPAVEAISAKPKMREVVVNQVYAVYCNICNVNVDSVHYHCGVCDCGDFDLCERCVEEGKHCNNAEHWMIKRTIVNGEVISSRELIASTTAIVAKKSEILNQREEKKAVEEPQHVSGRTCNCCCEDFGDHQFVECTVCADYDLCLECHEKQSHGHDPSHSFVPATEETVLTPLAKTLLGPGKNFRHYAICDGCDEQIYGVRHKCFNCPDWDYCSQCYASVSEIHPGHRFAPIYGPLAEPVSISNHLQHYGVYCDGPHCSTKGYCSWIVGDRYKCAVCHDFDLCASCEASPLNKHTPTHPLIKLKTPVRNVTVQTLDSESSVPLGDKVPSVASSVASNASTSVQTVAEAQPQKEVAPVVSALSAEENIAEQAAEEIEKSEEKVSEVVEQEPIEVEEQIISERGDVLIIATYVKEVVADGALYQPGAEFTQTWTVINSGLVTWPAGCTIKFTGGDNMSASEMTVTEAKVKTGTSVDFSVKLVVPAHICRLSRRVISYWGLFTADGVRFGPQLWCDIEVKAEEVKQLEVEEPKAVEQEVKKEVKKEVNEEVKEDESKVEDDVADLINSHTSQMIFPTLEKESPSNSSVNLAEAPVEVTHGEVTPSAVSTATIKEEELTADHSEDDVISEVYSVDELDDELENFISDDEDYEVWEASDDEEFGSSTNGSTGSNP</sequence>
<organism evidence="8 9">
    <name type="scientific">Terfezia boudieri ATCC MYA-4762</name>
    <dbReference type="NCBI Taxonomy" id="1051890"/>
    <lineage>
        <taxon>Eukaryota</taxon>
        <taxon>Fungi</taxon>
        <taxon>Dikarya</taxon>
        <taxon>Ascomycota</taxon>
        <taxon>Pezizomycotina</taxon>
        <taxon>Pezizomycetes</taxon>
        <taxon>Pezizales</taxon>
        <taxon>Pezizaceae</taxon>
        <taxon>Terfezia</taxon>
    </lineage>
</organism>
<feature type="coiled-coil region" evidence="5">
    <location>
        <begin position="549"/>
        <end position="579"/>
    </location>
</feature>
<dbReference type="InterPro" id="IPR000433">
    <property type="entry name" value="Znf_ZZ"/>
</dbReference>
<evidence type="ECO:0000313" key="9">
    <source>
        <dbReference type="Proteomes" id="UP000267821"/>
    </source>
</evidence>
<keyword evidence="3" id="KW-0862">Zinc</keyword>